<sequence length="203" mass="24665">MEAIDDKILEKLFSSIQTLQDKYCQLEEKCKFLEDNFQQANEINRNKKERNDNHEDFSQLTKNTSYSVFVEEIEIGDEHLQIYYDNSYEDAFIKTIERVLSFQESEDIPFHRSESKKLMFYEKGKWEQMTKVQIENFVYNIHTKVMQHVLTWQQSHNEELECSEKMQQWFHVLLKKLTTRRSFSIDKVKKRISSIMEFNNKFD</sequence>
<dbReference type="AlphaFoldDB" id="A0A6C0EKZ4"/>
<proteinExistence type="predicted"/>
<accession>A0A6C0EKZ4</accession>
<feature type="coiled-coil region" evidence="1">
    <location>
        <begin position="16"/>
        <end position="50"/>
    </location>
</feature>
<name>A0A6C0EKZ4_9ZZZZ</name>
<evidence type="ECO:0000256" key="1">
    <source>
        <dbReference type="SAM" id="Coils"/>
    </source>
</evidence>
<reference evidence="2" key="1">
    <citation type="journal article" date="2020" name="Nature">
        <title>Giant virus diversity and host interactions through global metagenomics.</title>
        <authorList>
            <person name="Schulz F."/>
            <person name="Roux S."/>
            <person name="Paez-Espino D."/>
            <person name="Jungbluth S."/>
            <person name="Walsh D.A."/>
            <person name="Denef V.J."/>
            <person name="McMahon K.D."/>
            <person name="Konstantinidis K.T."/>
            <person name="Eloe-Fadrosh E.A."/>
            <person name="Kyrpides N.C."/>
            <person name="Woyke T."/>
        </authorList>
    </citation>
    <scope>NUCLEOTIDE SEQUENCE</scope>
    <source>
        <strain evidence="2">GVMAG-M-3300001348-25</strain>
    </source>
</reference>
<keyword evidence="1" id="KW-0175">Coiled coil</keyword>
<dbReference type="EMBL" id="MN738851">
    <property type="protein sequence ID" value="QHT28035.1"/>
    <property type="molecule type" value="Genomic_DNA"/>
</dbReference>
<evidence type="ECO:0000313" key="2">
    <source>
        <dbReference type="EMBL" id="QHT28035.1"/>
    </source>
</evidence>
<organism evidence="2">
    <name type="scientific">viral metagenome</name>
    <dbReference type="NCBI Taxonomy" id="1070528"/>
    <lineage>
        <taxon>unclassified sequences</taxon>
        <taxon>metagenomes</taxon>
        <taxon>organismal metagenomes</taxon>
    </lineage>
</organism>
<protein>
    <submittedName>
        <fullName evidence="2">Uncharacterized protein</fullName>
    </submittedName>
</protein>